<dbReference type="InterPro" id="IPR011074">
    <property type="entry name" value="CRAL/TRIO_N_dom"/>
</dbReference>
<organism evidence="2 3">
    <name type="scientific">Larinioides sclopetarius</name>
    <dbReference type="NCBI Taxonomy" id="280406"/>
    <lineage>
        <taxon>Eukaryota</taxon>
        <taxon>Metazoa</taxon>
        <taxon>Ecdysozoa</taxon>
        <taxon>Arthropoda</taxon>
        <taxon>Chelicerata</taxon>
        <taxon>Arachnida</taxon>
        <taxon>Araneae</taxon>
        <taxon>Araneomorphae</taxon>
        <taxon>Entelegynae</taxon>
        <taxon>Araneoidea</taxon>
        <taxon>Araneidae</taxon>
        <taxon>Larinioides</taxon>
    </lineage>
</organism>
<dbReference type="SUPFAM" id="SSF46938">
    <property type="entry name" value="CRAL/TRIO N-terminal domain"/>
    <property type="match status" value="1"/>
</dbReference>
<dbReference type="SUPFAM" id="SSF52087">
    <property type="entry name" value="CRAL/TRIO domain"/>
    <property type="match status" value="1"/>
</dbReference>
<dbReference type="InterPro" id="IPR001251">
    <property type="entry name" value="CRAL-TRIO_dom"/>
</dbReference>
<reference evidence="2 3" key="1">
    <citation type="submission" date="2024-04" db="EMBL/GenBank/DDBJ databases">
        <authorList>
            <person name="Rising A."/>
            <person name="Reimegard J."/>
            <person name="Sonavane S."/>
            <person name="Akerstrom W."/>
            <person name="Nylinder S."/>
            <person name="Hedman E."/>
            <person name="Kallberg Y."/>
        </authorList>
    </citation>
    <scope>NUCLEOTIDE SEQUENCE [LARGE SCALE GENOMIC DNA]</scope>
</reference>
<evidence type="ECO:0000313" key="3">
    <source>
        <dbReference type="Proteomes" id="UP001497382"/>
    </source>
</evidence>
<dbReference type="GO" id="GO:0016020">
    <property type="term" value="C:membrane"/>
    <property type="evidence" value="ECO:0007669"/>
    <property type="project" value="TreeGrafter"/>
</dbReference>
<proteinExistence type="predicted"/>
<dbReference type="Pfam" id="PF00650">
    <property type="entry name" value="CRAL_TRIO"/>
    <property type="match status" value="1"/>
</dbReference>
<sequence length="302" mass="35218">MKMDQSNIPFLPYATVDIDEPSVLPYLKEINESSETRARSLEILRQELKNMKDLDPCLDDSFLLPFLRVSKFDTKKALKRLQTYYQQYDVLSDAFEKCSIPLHKAQSFNHLLISPYRMKNNSGLLIGKNKPVDYRKCTFAERFYLEVLTTYQLLFENPINQICGATFIFDFDGFNIHALLAYTPGWIRTFLNFGLSLPSRIKAVHVINAPPIMSAVYNTMNQLLPQKIRDRVFIHSRNNKWRNLHAFIPADILPKQYGGNVCDERMLRCLENVEELENEFLKSFAFGSIKNQHKRKSMKIIC</sequence>
<evidence type="ECO:0000313" key="2">
    <source>
        <dbReference type="EMBL" id="CAL1280546.1"/>
    </source>
</evidence>
<keyword evidence="3" id="KW-1185">Reference proteome</keyword>
<dbReference type="SMART" id="SM00516">
    <property type="entry name" value="SEC14"/>
    <property type="match status" value="1"/>
</dbReference>
<dbReference type="EMBL" id="CAXIEN010000133">
    <property type="protein sequence ID" value="CAL1280546.1"/>
    <property type="molecule type" value="Genomic_DNA"/>
</dbReference>
<gene>
    <name evidence="2" type="ORF">LARSCL_LOCUS11035</name>
</gene>
<name>A0AAV2A990_9ARAC</name>
<dbReference type="PANTHER" id="PTHR10174:SF130">
    <property type="entry name" value="ALPHA-TOCOPHEROL TRANSFER PROTEIN-LIKE"/>
    <property type="match status" value="1"/>
</dbReference>
<comment type="caution">
    <text evidence="2">The sequence shown here is derived from an EMBL/GenBank/DDBJ whole genome shotgun (WGS) entry which is preliminary data.</text>
</comment>
<dbReference type="PANTHER" id="PTHR10174">
    <property type="entry name" value="ALPHA-TOCOPHEROL TRANSFER PROTEIN-RELATED"/>
    <property type="match status" value="1"/>
</dbReference>
<dbReference type="GO" id="GO:1902936">
    <property type="term" value="F:phosphatidylinositol bisphosphate binding"/>
    <property type="evidence" value="ECO:0007669"/>
    <property type="project" value="TreeGrafter"/>
</dbReference>
<protein>
    <recommendedName>
        <fullName evidence="1">CRAL-TRIO domain-containing protein</fullName>
    </recommendedName>
</protein>
<dbReference type="PRINTS" id="PR00180">
    <property type="entry name" value="CRETINALDHBP"/>
</dbReference>
<dbReference type="AlphaFoldDB" id="A0AAV2A990"/>
<dbReference type="InterPro" id="IPR036273">
    <property type="entry name" value="CRAL/TRIO_N_dom_sf"/>
</dbReference>
<dbReference type="Gene3D" id="3.40.525.10">
    <property type="entry name" value="CRAL-TRIO lipid binding domain"/>
    <property type="match status" value="1"/>
</dbReference>
<dbReference type="SMART" id="SM01100">
    <property type="entry name" value="CRAL_TRIO_N"/>
    <property type="match status" value="1"/>
</dbReference>
<dbReference type="Proteomes" id="UP001497382">
    <property type="component" value="Unassembled WGS sequence"/>
</dbReference>
<dbReference type="Gene3D" id="1.20.5.1200">
    <property type="entry name" value="Alpha-tocopherol transfer"/>
    <property type="match status" value="1"/>
</dbReference>
<accession>A0AAV2A990</accession>
<dbReference type="PROSITE" id="PS50191">
    <property type="entry name" value="CRAL_TRIO"/>
    <property type="match status" value="1"/>
</dbReference>
<evidence type="ECO:0000259" key="1">
    <source>
        <dbReference type="PROSITE" id="PS50191"/>
    </source>
</evidence>
<dbReference type="CDD" id="cd00170">
    <property type="entry name" value="SEC14"/>
    <property type="match status" value="1"/>
</dbReference>
<dbReference type="Gene3D" id="1.10.8.20">
    <property type="entry name" value="N-terminal domain of phosphatidylinositol transfer protein sec14p"/>
    <property type="match status" value="1"/>
</dbReference>
<dbReference type="InterPro" id="IPR036865">
    <property type="entry name" value="CRAL-TRIO_dom_sf"/>
</dbReference>
<feature type="domain" description="CRAL-TRIO" evidence="1">
    <location>
        <begin position="101"/>
        <end position="265"/>
    </location>
</feature>